<accession>S8CQ89</accession>
<keyword evidence="2" id="KW-1185">Reference proteome</keyword>
<organism evidence="1 2">
    <name type="scientific">Genlisea aurea</name>
    <dbReference type="NCBI Taxonomy" id="192259"/>
    <lineage>
        <taxon>Eukaryota</taxon>
        <taxon>Viridiplantae</taxon>
        <taxon>Streptophyta</taxon>
        <taxon>Embryophyta</taxon>
        <taxon>Tracheophyta</taxon>
        <taxon>Spermatophyta</taxon>
        <taxon>Magnoliopsida</taxon>
        <taxon>eudicotyledons</taxon>
        <taxon>Gunneridae</taxon>
        <taxon>Pentapetalae</taxon>
        <taxon>asterids</taxon>
        <taxon>lamiids</taxon>
        <taxon>Lamiales</taxon>
        <taxon>Lentibulariaceae</taxon>
        <taxon>Genlisea</taxon>
    </lineage>
</organism>
<dbReference type="Proteomes" id="UP000015453">
    <property type="component" value="Unassembled WGS sequence"/>
</dbReference>
<dbReference type="EMBL" id="AUSU01002390">
    <property type="protein sequence ID" value="EPS68875.1"/>
    <property type="molecule type" value="Genomic_DNA"/>
</dbReference>
<protein>
    <submittedName>
        <fullName evidence="1">Uncharacterized protein</fullName>
    </submittedName>
</protein>
<dbReference type="AlphaFoldDB" id="S8CQ89"/>
<dbReference type="OrthoDB" id="910206at2759"/>
<proteinExistence type="predicted"/>
<gene>
    <name evidence="1" type="ORF">M569_05894</name>
</gene>
<reference evidence="1 2" key="1">
    <citation type="journal article" date="2013" name="BMC Genomics">
        <title>The miniature genome of a carnivorous plant Genlisea aurea contains a low number of genes and short non-coding sequences.</title>
        <authorList>
            <person name="Leushkin E.V."/>
            <person name="Sutormin R.A."/>
            <person name="Nabieva E.R."/>
            <person name="Penin A.A."/>
            <person name="Kondrashov A.S."/>
            <person name="Logacheva M.D."/>
        </authorList>
    </citation>
    <scope>NUCLEOTIDE SEQUENCE [LARGE SCALE GENOMIC DNA]</scope>
</reference>
<evidence type="ECO:0000313" key="1">
    <source>
        <dbReference type="EMBL" id="EPS68875.1"/>
    </source>
</evidence>
<comment type="caution">
    <text evidence="1">The sequence shown here is derived from an EMBL/GenBank/DDBJ whole genome shotgun (WGS) entry which is preliminary data.</text>
</comment>
<name>S8CQ89_9LAMI</name>
<evidence type="ECO:0000313" key="2">
    <source>
        <dbReference type="Proteomes" id="UP000015453"/>
    </source>
</evidence>
<sequence length="129" mass="14788">MSKSGVGIDARTHMVFTEDGICEEIIKEFPGRKKVKGKKWPYYERWLQIFGQDRACREDAQSFADARKHLDAMFGNDDGKDGEKSLPTLLEVHRRPTTVITLTHLRANQVVNAPGRKEKRGLKPPRRNL</sequence>